<evidence type="ECO:0000256" key="2">
    <source>
        <dbReference type="ARBA" id="ARBA00022614"/>
    </source>
</evidence>
<dbReference type="Gene3D" id="3.80.10.10">
    <property type="entry name" value="Ribonuclease Inhibitor"/>
    <property type="match status" value="2"/>
</dbReference>
<dbReference type="AlphaFoldDB" id="A0A146K8Z9"/>
<protein>
    <recommendedName>
        <fullName evidence="5">Kinase domain protein</fullName>
    </recommendedName>
</protein>
<feature type="non-terminal residue" evidence="4">
    <location>
        <position position="1"/>
    </location>
</feature>
<keyword evidence="2" id="KW-0433">Leucine-rich repeat</keyword>
<dbReference type="PANTHER" id="PTHR24113:SF12">
    <property type="entry name" value="RAN GTPASE-ACTIVATING PROTEIN 1"/>
    <property type="match status" value="1"/>
</dbReference>
<dbReference type="GO" id="GO:0005829">
    <property type="term" value="C:cytosol"/>
    <property type="evidence" value="ECO:0007669"/>
    <property type="project" value="TreeGrafter"/>
</dbReference>
<accession>A0A146K8Z9</accession>
<dbReference type="Pfam" id="PF13516">
    <property type="entry name" value="LRR_6"/>
    <property type="match status" value="2"/>
</dbReference>
<feature type="non-terminal residue" evidence="4">
    <location>
        <position position="227"/>
    </location>
</feature>
<dbReference type="PANTHER" id="PTHR24113">
    <property type="entry name" value="RAN GTPASE-ACTIVATING PROTEIN 1"/>
    <property type="match status" value="1"/>
</dbReference>
<reference evidence="4" key="1">
    <citation type="submission" date="2015-07" db="EMBL/GenBank/DDBJ databases">
        <title>Adaptation to a free-living lifestyle via gene acquisitions in the diplomonad Trepomonas sp. PC1.</title>
        <authorList>
            <person name="Xu F."/>
            <person name="Jerlstrom-Hultqvist J."/>
            <person name="Kolisko M."/>
            <person name="Simpson A.G.B."/>
            <person name="Roger A.J."/>
            <person name="Svard S.G."/>
            <person name="Andersson J.O."/>
        </authorList>
    </citation>
    <scope>NUCLEOTIDE SEQUENCE</scope>
    <source>
        <strain evidence="4">PC1</strain>
    </source>
</reference>
<dbReference type="GO" id="GO:0005096">
    <property type="term" value="F:GTPase activator activity"/>
    <property type="evidence" value="ECO:0007669"/>
    <property type="project" value="UniProtKB-KW"/>
</dbReference>
<name>A0A146K8Z9_9EUKA</name>
<proteinExistence type="predicted"/>
<dbReference type="InterPro" id="IPR032675">
    <property type="entry name" value="LRR_dom_sf"/>
</dbReference>
<sequence>TDLHCELLTNLFNMKNLNIYSLDLSFNQISDIGLSHLIPTSSFMRLLHLNLSFTEVSSESIAIYAQTINHSGAQLQLISLNLTGTKIADDSRQHFVTLFNASKQLQQLSLSATSIKIRTAQEIVSQLSKSRVIQSVNMSCLNLVDSTIAFSDYLQYLNKFTVQLFQISTLEEIDLSGISLQDTGFKLIIQALNISDYDKQYHFHLQRLILNSCQLTDQCVSDLSLLI</sequence>
<dbReference type="SUPFAM" id="SSF52047">
    <property type="entry name" value="RNI-like"/>
    <property type="match status" value="1"/>
</dbReference>
<dbReference type="InterPro" id="IPR027038">
    <property type="entry name" value="RanGap"/>
</dbReference>
<evidence type="ECO:0000313" key="4">
    <source>
        <dbReference type="EMBL" id="JAP91939.1"/>
    </source>
</evidence>
<dbReference type="PROSITE" id="PS51450">
    <property type="entry name" value="LRR"/>
    <property type="match status" value="1"/>
</dbReference>
<evidence type="ECO:0000256" key="3">
    <source>
        <dbReference type="ARBA" id="ARBA00022737"/>
    </source>
</evidence>
<dbReference type="GO" id="GO:0031267">
    <property type="term" value="F:small GTPase binding"/>
    <property type="evidence" value="ECO:0007669"/>
    <property type="project" value="TreeGrafter"/>
</dbReference>
<dbReference type="InterPro" id="IPR001611">
    <property type="entry name" value="Leu-rich_rpt"/>
</dbReference>
<dbReference type="GO" id="GO:0048471">
    <property type="term" value="C:perinuclear region of cytoplasm"/>
    <property type="evidence" value="ECO:0007669"/>
    <property type="project" value="TreeGrafter"/>
</dbReference>
<gene>
    <name evidence="4" type="ORF">TPC1_16277</name>
</gene>
<evidence type="ECO:0008006" key="5">
    <source>
        <dbReference type="Google" id="ProtNLM"/>
    </source>
</evidence>
<dbReference type="GO" id="GO:0006913">
    <property type="term" value="P:nucleocytoplasmic transport"/>
    <property type="evidence" value="ECO:0007669"/>
    <property type="project" value="TreeGrafter"/>
</dbReference>
<keyword evidence="3" id="KW-0677">Repeat</keyword>
<organism evidence="4">
    <name type="scientific">Trepomonas sp. PC1</name>
    <dbReference type="NCBI Taxonomy" id="1076344"/>
    <lineage>
        <taxon>Eukaryota</taxon>
        <taxon>Metamonada</taxon>
        <taxon>Diplomonadida</taxon>
        <taxon>Hexamitidae</taxon>
        <taxon>Hexamitinae</taxon>
        <taxon>Trepomonas</taxon>
    </lineage>
</organism>
<dbReference type="GO" id="GO:0005634">
    <property type="term" value="C:nucleus"/>
    <property type="evidence" value="ECO:0007669"/>
    <property type="project" value="TreeGrafter"/>
</dbReference>
<dbReference type="EMBL" id="GDID01004667">
    <property type="protein sequence ID" value="JAP91939.1"/>
    <property type="molecule type" value="Transcribed_RNA"/>
</dbReference>
<evidence type="ECO:0000256" key="1">
    <source>
        <dbReference type="ARBA" id="ARBA00022468"/>
    </source>
</evidence>
<keyword evidence="1" id="KW-0343">GTPase activation</keyword>